<evidence type="ECO:0000313" key="3">
    <source>
        <dbReference type="Proteomes" id="UP000694864"/>
    </source>
</evidence>
<evidence type="ECO:0000256" key="1">
    <source>
        <dbReference type="PROSITE-ProRule" id="PRU00047"/>
    </source>
</evidence>
<dbReference type="PROSITE" id="PS50158">
    <property type="entry name" value="ZF_CCHC"/>
    <property type="match status" value="1"/>
</dbReference>
<dbReference type="PANTHER" id="PTHR35317">
    <property type="entry name" value="OS04G0629600 PROTEIN"/>
    <property type="match status" value="1"/>
</dbReference>
<evidence type="ECO:0000313" key="4">
    <source>
        <dbReference type="RefSeq" id="XP_010418396.1"/>
    </source>
</evidence>
<dbReference type="InterPro" id="IPR036875">
    <property type="entry name" value="Znf_CCHC_sf"/>
</dbReference>
<accession>A0ABM0SZI5</accession>
<dbReference type="Gene3D" id="4.10.60.10">
    <property type="entry name" value="Zinc finger, CCHC-type"/>
    <property type="match status" value="1"/>
</dbReference>
<dbReference type="GeneID" id="104703986"/>
<dbReference type="SUPFAM" id="SSF57756">
    <property type="entry name" value="Retrovirus zinc finger-like domains"/>
    <property type="match status" value="1"/>
</dbReference>
<dbReference type="Pfam" id="PF22936">
    <property type="entry name" value="Pol_BBD"/>
    <property type="match status" value="1"/>
</dbReference>
<reference evidence="4" key="2">
    <citation type="submission" date="2025-08" db="UniProtKB">
        <authorList>
            <consortium name="RefSeq"/>
        </authorList>
    </citation>
    <scope>IDENTIFICATION</scope>
    <source>
        <tissue evidence="4">Leaf</tissue>
    </source>
</reference>
<evidence type="ECO:0000259" key="2">
    <source>
        <dbReference type="PROSITE" id="PS50158"/>
    </source>
</evidence>
<gene>
    <name evidence="4" type="primary">LOC104703986</name>
</gene>
<keyword evidence="3" id="KW-1185">Reference proteome</keyword>
<reference evidence="3" key="1">
    <citation type="journal article" date="2014" name="Nat. Commun.">
        <title>The emerging biofuel crop Camelina sativa retains a highly undifferentiated hexaploid genome structure.</title>
        <authorList>
            <person name="Kagale S."/>
            <person name="Koh C."/>
            <person name="Nixon J."/>
            <person name="Bollina V."/>
            <person name="Clarke W.E."/>
            <person name="Tuteja R."/>
            <person name="Spillane C."/>
            <person name="Robinson S.J."/>
            <person name="Links M.G."/>
            <person name="Clarke C."/>
            <person name="Higgins E.E."/>
            <person name="Huebert T."/>
            <person name="Sharpe A.G."/>
            <person name="Parkin I.A."/>
        </authorList>
    </citation>
    <scope>NUCLEOTIDE SEQUENCE [LARGE SCALE GENOMIC DNA]</scope>
    <source>
        <strain evidence="3">cv. DH55</strain>
    </source>
</reference>
<dbReference type="SMART" id="SM00343">
    <property type="entry name" value="ZnF_C2HC"/>
    <property type="match status" value="2"/>
</dbReference>
<organism evidence="3 4">
    <name type="scientific">Camelina sativa</name>
    <name type="common">False flax</name>
    <name type="synonym">Myagrum sativum</name>
    <dbReference type="NCBI Taxonomy" id="90675"/>
    <lineage>
        <taxon>Eukaryota</taxon>
        <taxon>Viridiplantae</taxon>
        <taxon>Streptophyta</taxon>
        <taxon>Embryophyta</taxon>
        <taxon>Tracheophyta</taxon>
        <taxon>Spermatophyta</taxon>
        <taxon>Magnoliopsida</taxon>
        <taxon>eudicotyledons</taxon>
        <taxon>Gunneridae</taxon>
        <taxon>Pentapetalae</taxon>
        <taxon>rosids</taxon>
        <taxon>malvids</taxon>
        <taxon>Brassicales</taxon>
        <taxon>Brassicaceae</taxon>
        <taxon>Camelineae</taxon>
        <taxon>Camelina</taxon>
    </lineage>
</organism>
<dbReference type="Proteomes" id="UP000694864">
    <property type="component" value="Chromosome 1"/>
</dbReference>
<keyword evidence="1" id="KW-0862">Zinc</keyword>
<feature type="domain" description="CCHC-type" evidence="2">
    <location>
        <begin position="311"/>
        <end position="326"/>
    </location>
</feature>
<dbReference type="RefSeq" id="XP_010418396.1">
    <property type="nucleotide sequence ID" value="XM_010420094.1"/>
</dbReference>
<proteinExistence type="predicted"/>
<protein>
    <submittedName>
        <fullName evidence="4">Uncharacterized protein LOC104703986</fullName>
    </submittedName>
</protein>
<dbReference type="InterPro" id="IPR054722">
    <property type="entry name" value="PolX-like_BBD"/>
</dbReference>
<dbReference type="PANTHER" id="PTHR35317:SF44">
    <property type="entry name" value="RNA-DIRECTED DNA POLYMERASE"/>
    <property type="match status" value="1"/>
</dbReference>
<keyword evidence="1" id="KW-0479">Metal-binding</keyword>
<dbReference type="InterPro" id="IPR001878">
    <property type="entry name" value="Znf_CCHC"/>
</dbReference>
<keyword evidence="1" id="KW-0863">Zinc-finger</keyword>
<name>A0ABM0SZI5_CAMSA</name>
<sequence length="644" mass="72869">MEKSLEVVTLQGALKLDPECFDYWKVSMQQVISSINMEAWFAVEDGWTHPTERNEDGELVQKHRKKWTAEEKAEAKHNSQALSVIFKSLPRDIFNQVQGCVSAKEAWDILVVTFEGITRVRRTRLDNLASDFENLQMTETESVADYSSQLSGIAQESAVLGKRYKDKKLVKKFLRSLPDKFQPHRSAIDVSLNSDELKYNQVVGMMQAFEMQLMKKEKMNAKSFALKAAEEQKLIESHELEDEEKVGLLVKKYFRKMERGQRKGTPSLASADPVKGFRKNDKSERQCAECEGYGHYKAECPNNKRKHSLQCYGCKGFGHTKTDCPSQGSNQKSYITWSESDSDEEDNKGEILNNFVALLGVIEEDEEDEVLLLKEDIDKTIESDSNGEEVGLSMEDQINLLIQTIVQKTQDNSELSVGRDKLQMNIALLAKELCEEKAKSLRLEKQLEEQLKSIRMLSKGTKDLDFLLSTGQSSTAKWGLGYQGISSDKSTQFIKEQNPEQKPKAQLVAPNGRHSQIPKCRMVASTQLLRRVWQGYVRKDDLYCHVAYTADRTEVDQTKWYFDSGCSRYMKGALDNLSHVEDVAAGRVTFGDGAKGKIRGKGTTSGDIQPELIDVFLVDGLKANMISVSQLCDEGLDVTFTRKE</sequence>
<dbReference type="Pfam" id="PF14223">
    <property type="entry name" value="Retrotran_gag_2"/>
    <property type="match status" value="1"/>
</dbReference>